<evidence type="ECO:0000313" key="3">
    <source>
        <dbReference type="EMBL" id="SBW00857.1"/>
    </source>
</evidence>
<dbReference type="Pfam" id="PF03703">
    <property type="entry name" value="bPH_2"/>
    <property type="match status" value="1"/>
</dbReference>
<accession>A0A212JN56</accession>
<dbReference type="PANTHER" id="PTHR37938:SF1">
    <property type="entry name" value="BLL0215 PROTEIN"/>
    <property type="match status" value="1"/>
</dbReference>
<feature type="transmembrane region" description="Helical" evidence="1">
    <location>
        <begin position="20"/>
        <end position="39"/>
    </location>
</feature>
<name>A0A212JN56_9BACT</name>
<protein>
    <recommendedName>
        <fullName evidence="2">YdbS-like PH domain-containing protein</fullName>
    </recommendedName>
</protein>
<evidence type="ECO:0000259" key="2">
    <source>
        <dbReference type="Pfam" id="PF03703"/>
    </source>
</evidence>
<dbReference type="RefSeq" id="WP_296941487.1">
    <property type="nucleotide sequence ID" value="NZ_LT599032.1"/>
</dbReference>
<proteinExistence type="predicted"/>
<organism evidence="3">
    <name type="scientific">uncultured Dysgonomonas sp</name>
    <dbReference type="NCBI Taxonomy" id="206096"/>
    <lineage>
        <taxon>Bacteria</taxon>
        <taxon>Pseudomonadati</taxon>
        <taxon>Bacteroidota</taxon>
        <taxon>Bacteroidia</taxon>
        <taxon>Bacteroidales</taxon>
        <taxon>Dysgonomonadaceae</taxon>
        <taxon>Dysgonomonas</taxon>
        <taxon>environmental samples</taxon>
    </lineage>
</organism>
<sequence>MNYIQKNLLSGEEIKYVARLHFFLFVQPIILLLIGAFLASSPKEISAMTHYAGLLILFFGIVSLLSRILIKVGSSYAVTNKRVILKTGVISRRALDLVLAKCEGLHIKQSVLGRIFNFGTITVTTGGASSTYPYIADPLAFRREINTQIG</sequence>
<reference evidence="3" key="1">
    <citation type="submission" date="2016-04" db="EMBL/GenBank/DDBJ databases">
        <authorList>
            <person name="Evans L.H."/>
            <person name="Alamgir A."/>
            <person name="Owens N."/>
            <person name="Weber N.D."/>
            <person name="Virtaneva K."/>
            <person name="Barbian K."/>
            <person name="Babar A."/>
            <person name="Rosenke K."/>
        </authorList>
    </citation>
    <scope>NUCLEOTIDE SEQUENCE</scope>
    <source>
        <strain evidence="3">86-1</strain>
    </source>
</reference>
<gene>
    <name evidence="3" type="ORF">KL86DYS1_20304</name>
</gene>
<feature type="transmembrane region" description="Helical" evidence="1">
    <location>
        <begin position="51"/>
        <end position="70"/>
    </location>
</feature>
<feature type="domain" description="YdbS-like PH" evidence="2">
    <location>
        <begin position="75"/>
        <end position="138"/>
    </location>
</feature>
<keyword evidence="1" id="KW-0812">Transmembrane</keyword>
<keyword evidence="1" id="KW-0472">Membrane</keyword>
<dbReference type="EMBL" id="FLUM01000002">
    <property type="protein sequence ID" value="SBW00857.1"/>
    <property type="molecule type" value="Genomic_DNA"/>
</dbReference>
<dbReference type="AlphaFoldDB" id="A0A212JN56"/>
<dbReference type="PANTHER" id="PTHR37938">
    <property type="entry name" value="BLL0215 PROTEIN"/>
    <property type="match status" value="1"/>
</dbReference>
<keyword evidence="1" id="KW-1133">Transmembrane helix</keyword>
<dbReference type="InterPro" id="IPR005182">
    <property type="entry name" value="YdbS-like_PH"/>
</dbReference>
<evidence type="ECO:0000256" key="1">
    <source>
        <dbReference type="SAM" id="Phobius"/>
    </source>
</evidence>